<name>A0ABU0LGW5_XANAG</name>
<evidence type="ECO:0000256" key="4">
    <source>
        <dbReference type="ARBA" id="ARBA00023136"/>
    </source>
</evidence>
<comment type="subcellular location">
    <subcellularLocation>
        <location evidence="1">Membrane</location>
        <topology evidence="1">Single-pass membrane protein</topology>
    </subcellularLocation>
</comment>
<sequence length="301" mass="32262">MRWEDYRSSDNVEDRRGAGGGFQMPGGRGGLGIGTLIIVGLIGWALGINPAVLIGGLEAINGTGGGPQQQYAPQRQGGPQSASQGAPRDQLGRFAAAVLAQTEDVWTDIFRTDGKTYQDPKLVLFSGATRSACGGAQSAMGPFYCPLDQKVYLDLTFFQEMKQRFNAPGDFAAAYVIAHEVGHHVQNLIGILPKVQQAQARASSRAEANALSVRVELMADCLAGVWAYHANARYRILEEGDVQEALNAASSIGDDTLQKRSQGYAVPDSFTHGTSRQRVGWFTRGLKSGSMQQCNTLQGPI</sequence>
<dbReference type="Proteomes" id="UP001241747">
    <property type="component" value="Unassembled WGS sequence"/>
</dbReference>
<feature type="compositionally biased region" description="Basic and acidic residues" evidence="5">
    <location>
        <begin position="1"/>
        <end position="17"/>
    </location>
</feature>
<proteinExistence type="predicted"/>
<evidence type="ECO:0000256" key="5">
    <source>
        <dbReference type="SAM" id="MobiDB-lite"/>
    </source>
</evidence>
<keyword evidence="6" id="KW-0482">Metalloprotease</keyword>
<accession>A0ABU0LGW5</accession>
<keyword evidence="7" id="KW-1185">Reference proteome</keyword>
<keyword evidence="6" id="KW-0378">Hydrolase</keyword>
<dbReference type="PANTHER" id="PTHR30168:SF0">
    <property type="entry name" value="INNER MEMBRANE PROTEIN"/>
    <property type="match status" value="1"/>
</dbReference>
<dbReference type="Pfam" id="PF04228">
    <property type="entry name" value="Zn_peptidase"/>
    <property type="match status" value="1"/>
</dbReference>
<evidence type="ECO:0000313" key="7">
    <source>
        <dbReference type="Proteomes" id="UP001241747"/>
    </source>
</evidence>
<keyword evidence="6" id="KW-0645">Protease</keyword>
<keyword evidence="3" id="KW-1133">Transmembrane helix</keyword>
<evidence type="ECO:0000256" key="2">
    <source>
        <dbReference type="ARBA" id="ARBA00022692"/>
    </source>
</evidence>
<dbReference type="RefSeq" id="WP_237345748.1">
    <property type="nucleotide sequence ID" value="NZ_JABWGX010000012.1"/>
</dbReference>
<comment type="caution">
    <text evidence="6">The sequence shown here is derived from an EMBL/GenBank/DDBJ whole genome shotgun (WGS) entry which is preliminary data.</text>
</comment>
<dbReference type="GO" id="GO:0008237">
    <property type="term" value="F:metallopeptidase activity"/>
    <property type="evidence" value="ECO:0007669"/>
    <property type="project" value="UniProtKB-KW"/>
</dbReference>
<dbReference type="EMBL" id="JAUSVY010000007">
    <property type="protein sequence ID" value="MDQ0506327.1"/>
    <property type="molecule type" value="Genomic_DNA"/>
</dbReference>
<dbReference type="PANTHER" id="PTHR30168">
    <property type="entry name" value="PUTATIVE MEMBRANE PROTEIN YPFJ"/>
    <property type="match status" value="1"/>
</dbReference>
<evidence type="ECO:0000313" key="6">
    <source>
        <dbReference type="EMBL" id="MDQ0506327.1"/>
    </source>
</evidence>
<evidence type="ECO:0000256" key="1">
    <source>
        <dbReference type="ARBA" id="ARBA00004167"/>
    </source>
</evidence>
<dbReference type="InterPro" id="IPR007343">
    <property type="entry name" value="Uncharacterised_pept_Zn_put"/>
</dbReference>
<keyword evidence="2" id="KW-0812">Transmembrane</keyword>
<protein>
    <submittedName>
        <fullName evidence="6">Metalloprotease</fullName>
    </submittedName>
</protein>
<evidence type="ECO:0000256" key="3">
    <source>
        <dbReference type="ARBA" id="ARBA00022989"/>
    </source>
</evidence>
<feature type="compositionally biased region" description="Polar residues" evidence="5">
    <location>
        <begin position="68"/>
        <end position="84"/>
    </location>
</feature>
<keyword evidence="4" id="KW-0472">Membrane</keyword>
<feature type="region of interest" description="Disordered" evidence="5">
    <location>
        <begin position="1"/>
        <end position="24"/>
    </location>
</feature>
<organism evidence="6 7">
    <name type="scientific">Xanthobacter agilis</name>
    <dbReference type="NCBI Taxonomy" id="47492"/>
    <lineage>
        <taxon>Bacteria</taxon>
        <taxon>Pseudomonadati</taxon>
        <taxon>Pseudomonadota</taxon>
        <taxon>Alphaproteobacteria</taxon>
        <taxon>Hyphomicrobiales</taxon>
        <taxon>Xanthobacteraceae</taxon>
        <taxon>Xanthobacter</taxon>
    </lineage>
</organism>
<reference evidence="6 7" key="1">
    <citation type="submission" date="2023-07" db="EMBL/GenBank/DDBJ databases">
        <title>Genomic Encyclopedia of Type Strains, Phase IV (KMG-IV): sequencing the most valuable type-strain genomes for metagenomic binning, comparative biology and taxonomic classification.</title>
        <authorList>
            <person name="Goeker M."/>
        </authorList>
    </citation>
    <scope>NUCLEOTIDE SEQUENCE [LARGE SCALE GENOMIC DNA]</scope>
    <source>
        <strain evidence="6 7">DSM 3770</strain>
    </source>
</reference>
<gene>
    <name evidence="6" type="ORF">QOZ94_003136</name>
</gene>
<feature type="region of interest" description="Disordered" evidence="5">
    <location>
        <begin position="65"/>
        <end position="87"/>
    </location>
</feature>